<feature type="domain" description="PAC" evidence="16">
    <location>
        <begin position="419"/>
        <end position="471"/>
    </location>
</feature>
<dbReference type="PRINTS" id="PR00344">
    <property type="entry name" value="BCTRLSENSOR"/>
</dbReference>
<dbReference type="InterPro" id="IPR000014">
    <property type="entry name" value="PAS"/>
</dbReference>
<evidence type="ECO:0000256" key="11">
    <source>
        <dbReference type="ARBA" id="ARBA00022989"/>
    </source>
</evidence>
<dbReference type="PROSITE" id="PS50109">
    <property type="entry name" value="HIS_KIN"/>
    <property type="match status" value="1"/>
</dbReference>
<evidence type="ECO:0000256" key="8">
    <source>
        <dbReference type="ARBA" id="ARBA00022741"/>
    </source>
</evidence>
<evidence type="ECO:0000256" key="7">
    <source>
        <dbReference type="ARBA" id="ARBA00022692"/>
    </source>
</evidence>
<comment type="caution">
    <text evidence="17">The sequence shown here is derived from an EMBL/GenBank/DDBJ whole genome shotgun (WGS) entry which is preliminary data.</text>
</comment>
<dbReference type="SMART" id="SM00388">
    <property type="entry name" value="HisKA"/>
    <property type="match status" value="1"/>
</dbReference>
<evidence type="ECO:0000256" key="6">
    <source>
        <dbReference type="ARBA" id="ARBA00022679"/>
    </source>
</evidence>
<evidence type="ECO:0000259" key="15">
    <source>
        <dbReference type="PROSITE" id="PS50112"/>
    </source>
</evidence>
<keyword evidence="4" id="KW-1003">Cell membrane</keyword>
<dbReference type="Pfam" id="PF08448">
    <property type="entry name" value="PAS_4"/>
    <property type="match status" value="1"/>
</dbReference>
<dbReference type="InterPro" id="IPR003661">
    <property type="entry name" value="HisK_dim/P_dom"/>
</dbReference>
<evidence type="ECO:0000256" key="2">
    <source>
        <dbReference type="ARBA" id="ARBA00004651"/>
    </source>
</evidence>
<dbReference type="SUPFAM" id="SSF55785">
    <property type="entry name" value="PYP-like sensor domain (PAS domain)"/>
    <property type="match status" value="1"/>
</dbReference>
<keyword evidence="9" id="KW-0418">Kinase</keyword>
<dbReference type="InterPro" id="IPR035965">
    <property type="entry name" value="PAS-like_dom_sf"/>
</dbReference>
<comment type="subcellular location">
    <subcellularLocation>
        <location evidence="2">Cell membrane</location>
        <topology evidence="2">Multi-pass membrane protein</topology>
    </subcellularLocation>
</comment>
<dbReference type="PROSITE" id="PS50113">
    <property type="entry name" value="PAC"/>
    <property type="match status" value="1"/>
</dbReference>
<dbReference type="PANTHER" id="PTHR43065">
    <property type="entry name" value="SENSOR HISTIDINE KINASE"/>
    <property type="match status" value="1"/>
</dbReference>
<keyword evidence="7" id="KW-0812">Transmembrane</keyword>
<dbReference type="Proteomes" id="UP000178435">
    <property type="component" value="Unassembled WGS sequence"/>
</dbReference>
<keyword evidence="6" id="KW-0808">Transferase</keyword>
<proteinExistence type="predicted"/>
<organism evidence="17 18">
    <name type="scientific">Candidatus Schekmanbacteria bacterium RBG_16_38_11</name>
    <dbReference type="NCBI Taxonomy" id="1817880"/>
    <lineage>
        <taxon>Bacteria</taxon>
        <taxon>Candidatus Schekmaniibacteriota</taxon>
    </lineage>
</organism>
<evidence type="ECO:0000256" key="10">
    <source>
        <dbReference type="ARBA" id="ARBA00022840"/>
    </source>
</evidence>
<evidence type="ECO:0000259" key="14">
    <source>
        <dbReference type="PROSITE" id="PS50109"/>
    </source>
</evidence>
<evidence type="ECO:0000256" key="4">
    <source>
        <dbReference type="ARBA" id="ARBA00022475"/>
    </source>
</evidence>
<evidence type="ECO:0000256" key="5">
    <source>
        <dbReference type="ARBA" id="ARBA00022553"/>
    </source>
</evidence>
<dbReference type="PROSITE" id="PS50112">
    <property type="entry name" value="PAS"/>
    <property type="match status" value="1"/>
</dbReference>
<dbReference type="NCBIfam" id="TIGR00229">
    <property type="entry name" value="sensory_box"/>
    <property type="match status" value="1"/>
</dbReference>
<evidence type="ECO:0000256" key="3">
    <source>
        <dbReference type="ARBA" id="ARBA00012438"/>
    </source>
</evidence>
<evidence type="ECO:0000256" key="9">
    <source>
        <dbReference type="ARBA" id="ARBA00022777"/>
    </source>
</evidence>
<evidence type="ECO:0000259" key="16">
    <source>
        <dbReference type="PROSITE" id="PS50113"/>
    </source>
</evidence>
<dbReference type="GO" id="GO:0005886">
    <property type="term" value="C:plasma membrane"/>
    <property type="evidence" value="ECO:0007669"/>
    <property type="project" value="UniProtKB-SubCell"/>
</dbReference>
<dbReference type="Pfam" id="PF00512">
    <property type="entry name" value="HisKA"/>
    <property type="match status" value="1"/>
</dbReference>
<dbReference type="SUPFAM" id="SSF47384">
    <property type="entry name" value="Homodimeric domain of signal transducing histidine kinase"/>
    <property type="match status" value="1"/>
</dbReference>
<dbReference type="InterPro" id="IPR036890">
    <property type="entry name" value="HATPase_C_sf"/>
</dbReference>
<feature type="domain" description="Histidine kinase" evidence="14">
    <location>
        <begin position="484"/>
        <end position="693"/>
    </location>
</feature>
<sequence length="693" mass="78460">MKKSKKQIILLTLILIGFISLVIVFAHSIYFNSKKSLAEQFSHQQLMLANEIAKGIGNFFVEMEEKLELLASFSEAEQIKQEHIAQMKIFYEQEKGQIRFLGRIDRGGNLKYFFPEKVLDGIEKNYSKEAYFVKAKETHLPFVSMDYQDIKRPKIVMITPVTSKRDLSTKTISDKGTDFDGIVMLEIRLDKLIETFILHIRSGKQGYAWLLDEKGVLLSHIKHPEMINKNIFVSNGNCFTCHTSFALEKKMIKGLSGAEKYSVKGGEENFIAYAPIHLKNHLWSVGIVAPASEVEELVKVNLRNTLILVIFIISCFSAGAFLIIKINEKRILLEEKDKAAKEIFRVKTELQAIFDGITDGIALIDSDLVIRNVNKAFAKFFNKTQEEITGRKCHKEFKKRDNGCIPCLVEETFKTGKPSFAEETLEDDAGNKLYADITAFPLRNEKGEMVQIVEYVKDTTEQRKMKIQIEQSERLATIGTFASGLAHEVRNPLNSINLQLTLLERRISKIDANVKDETTKLINIVRKEISELNRLVEDFLMLSRSAKMTFVKGDINDVLEGVLKLIELEARVKGVLITRNYNEVPQFLMDPGKLKEVFLNLIHNSLEAMPSGGKLVVSTYHDNGNAVIRVKDTGIGIKDGKKIFDVFYSTKDDGTGLGLPIAHRIIEDHRGAIDFESKPGEGTIFTVIIPIKN</sequence>
<dbReference type="GO" id="GO:0005524">
    <property type="term" value="F:ATP binding"/>
    <property type="evidence" value="ECO:0007669"/>
    <property type="project" value="UniProtKB-KW"/>
</dbReference>
<dbReference type="CDD" id="cd00130">
    <property type="entry name" value="PAS"/>
    <property type="match status" value="1"/>
</dbReference>
<dbReference type="InterPro" id="IPR003594">
    <property type="entry name" value="HATPase_dom"/>
</dbReference>
<comment type="catalytic activity">
    <reaction evidence="1">
        <text>ATP + protein L-histidine = ADP + protein N-phospho-L-histidine.</text>
        <dbReference type="EC" id="2.7.13.3"/>
    </reaction>
</comment>
<keyword evidence="8" id="KW-0547">Nucleotide-binding</keyword>
<dbReference type="Gene3D" id="3.30.450.20">
    <property type="entry name" value="PAS domain"/>
    <property type="match status" value="2"/>
</dbReference>
<name>A0A1F7RZ13_9BACT</name>
<dbReference type="SUPFAM" id="SSF55874">
    <property type="entry name" value="ATPase domain of HSP90 chaperone/DNA topoisomerase II/histidine kinase"/>
    <property type="match status" value="1"/>
</dbReference>
<dbReference type="SMART" id="SM00091">
    <property type="entry name" value="PAS"/>
    <property type="match status" value="1"/>
</dbReference>
<keyword evidence="12" id="KW-0902">Two-component regulatory system</keyword>
<dbReference type="GO" id="GO:0000155">
    <property type="term" value="F:phosphorelay sensor kinase activity"/>
    <property type="evidence" value="ECO:0007669"/>
    <property type="project" value="InterPro"/>
</dbReference>
<dbReference type="PANTHER" id="PTHR43065:SF10">
    <property type="entry name" value="PEROXIDE STRESS-ACTIVATED HISTIDINE KINASE MAK3"/>
    <property type="match status" value="1"/>
</dbReference>
<feature type="domain" description="PAS" evidence="15">
    <location>
        <begin position="346"/>
        <end position="391"/>
    </location>
</feature>
<dbReference type="EMBL" id="MGDF01000056">
    <property type="protein sequence ID" value="OGL46224.1"/>
    <property type="molecule type" value="Genomic_DNA"/>
</dbReference>
<dbReference type="SMART" id="SM00387">
    <property type="entry name" value="HATPase_c"/>
    <property type="match status" value="1"/>
</dbReference>
<protein>
    <recommendedName>
        <fullName evidence="3">histidine kinase</fullName>
        <ecNumber evidence="3">2.7.13.3</ecNumber>
    </recommendedName>
</protein>
<dbReference type="InterPro" id="IPR013656">
    <property type="entry name" value="PAS_4"/>
</dbReference>
<evidence type="ECO:0000256" key="1">
    <source>
        <dbReference type="ARBA" id="ARBA00000085"/>
    </source>
</evidence>
<keyword evidence="10" id="KW-0067">ATP-binding</keyword>
<dbReference type="Pfam" id="PF02518">
    <property type="entry name" value="HATPase_c"/>
    <property type="match status" value="1"/>
</dbReference>
<dbReference type="CDD" id="cd00082">
    <property type="entry name" value="HisKA"/>
    <property type="match status" value="1"/>
</dbReference>
<dbReference type="InterPro" id="IPR033479">
    <property type="entry name" value="dCache_1"/>
</dbReference>
<accession>A0A1F7RZ13</accession>
<dbReference type="EC" id="2.7.13.3" evidence="3"/>
<dbReference type="AlphaFoldDB" id="A0A1F7RZ13"/>
<dbReference type="InterPro" id="IPR036097">
    <property type="entry name" value="HisK_dim/P_sf"/>
</dbReference>
<keyword evidence="13" id="KW-0472">Membrane</keyword>
<dbReference type="CDD" id="cd12912">
    <property type="entry name" value="PDC2_MCP_like"/>
    <property type="match status" value="1"/>
</dbReference>
<dbReference type="InterPro" id="IPR000700">
    <property type="entry name" value="PAS-assoc_C"/>
</dbReference>
<keyword evidence="11" id="KW-1133">Transmembrane helix</keyword>
<gene>
    <name evidence="17" type="ORF">A2149_03510</name>
</gene>
<evidence type="ECO:0000313" key="17">
    <source>
        <dbReference type="EMBL" id="OGL46224.1"/>
    </source>
</evidence>
<dbReference type="Pfam" id="PF02743">
    <property type="entry name" value="dCache_1"/>
    <property type="match status" value="1"/>
</dbReference>
<reference evidence="17 18" key="1">
    <citation type="journal article" date="2016" name="Nat. Commun.">
        <title>Thousands of microbial genomes shed light on interconnected biogeochemical processes in an aquifer system.</title>
        <authorList>
            <person name="Anantharaman K."/>
            <person name="Brown C.T."/>
            <person name="Hug L.A."/>
            <person name="Sharon I."/>
            <person name="Castelle C.J."/>
            <person name="Probst A.J."/>
            <person name="Thomas B.C."/>
            <person name="Singh A."/>
            <person name="Wilkins M.J."/>
            <person name="Karaoz U."/>
            <person name="Brodie E.L."/>
            <person name="Williams K.H."/>
            <person name="Hubbard S.S."/>
            <person name="Banfield J.F."/>
        </authorList>
    </citation>
    <scope>NUCLEOTIDE SEQUENCE [LARGE SCALE GENOMIC DNA]</scope>
</reference>
<dbReference type="InterPro" id="IPR004358">
    <property type="entry name" value="Sig_transdc_His_kin-like_C"/>
</dbReference>
<dbReference type="InterPro" id="IPR005467">
    <property type="entry name" value="His_kinase_dom"/>
</dbReference>
<evidence type="ECO:0000313" key="18">
    <source>
        <dbReference type="Proteomes" id="UP000178435"/>
    </source>
</evidence>
<evidence type="ECO:0000256" key="12">
    <source>
        <dbReference type="ARBA" id="ARBA00023012"/>
    </source>
</evidence>
<keyword evidence="5" id="KW-0597">Phosphoprotein</keyword>
<dbReference type="Gene3D" id="1.10.287.130">
    <property type="match status" value="1"/>
</dbReference>
<dbReference type="Gene3D" id="3.30.565.10">
    <property type="entry name" value="Histidine kinase-like ATPase, C-terminal domain"/>
    <property type="match status" value="1"/>
</dbReference>
<evidence type="ECO:0000256" key="13">
    <source>
        <dbReference type="ARBA" id="ARBA00023136"/>
    </source>
</evidence>